<accession>A0A7W8QUK2</accession>
<feature type="compositionally biased region" description="Low complexity" evidence="1">
    <location>
        <begin position="122"/>
        <end position="137"/>
    </location>
</feature>
<dbReference type="EMBL" id="JACHDB010000002">
    <property type="protein sequence ID" value="MBB5436203.1"/>
    <property type="molecule type" value="Genomic_DNA"/>
</dbReference>
<dbReference type="Proteomes" id="UP000572635">
    <property type="component" value="Unassembled WGS sequence"/>
</dbReference>
<feature type="region of interest" description="Disordered" evidence="1">
    <location>
        <begin position="38"/>
        <end position="63"/>
    </location>
</feature>
<keyword evidence="3" id="KW-1185">Reference proteome</keyword>
<sequence length="268" mass="27211">MADGRPEEAGQVLLGGGDQAAQLRDGQLDHRAVLLLGVDGRPGGAADPPGRRRRVVAEGGQASAVGDLVPVAPLLQSVAAARWQHRPGGGVLHSQPSGGEEPVHGEQAVQGPPEGVGRPRRAAVGAADGAGIDVVAGGDRHHRRTDLGRGERPAQRQEAPRFEPGHRPEREAAGRGSRPRAARRSSEESAVCRSAEPCAGAVPPPRRTGVPPAPRAAGPPAAGRGRPLGPSPPRSPAPGGAGPVLPPALWITRRRPVRRGGCGGAGPG</sequence>
<proteinExistence type="predicted"/>
<feature type="region of interest" description="Disordered" evidence="1">
    <location>
        <begin position="86"/>
        <end position="268"/>
    </location>
</feature>
<dbReference type="AlphaFoldDB" id="A0A7W8QUK2"/>
<comment type="caution">
    <text evidence="2">The sequence shown here is derived from an EMBL/GenBank/DDBJ whole genome shotgun (WGS) entry which is preliminary data.</text>
</comment>
<gene>
    <name evidence="2" type="ORF">HDA36_006351</name>
</gene>
<reference evidence="2 3" key="1">
    <citation type="submission" date="2020-08" db="EMBL/GenBank/DDBJ databases">
        <title>Sequencing the genomes of 1000 actinobacteria strains.</title>
        <authorList>
            <person name="Klenk H.-P."/>
        </authorList>
    </citation>
    <scope>NUCLEOTIDE SEQUENCE [LARGE SCALE GENOMIC DNA]</scope>
    <source>
        <strain evidence="2 3">DSM 44551</strain>
    </source>
</reference>
<feature type="compositionally biased region" description="Low complexity" evidence="1">
    <location>
        <begin position="215"/>
        <end position="228"/>
    </location>
</feature>
<protein>
    <submittedName>
        <fullName evidence="2">Uncharacterized protein</fullName>
    </submittedName>
</protein>
<feature type="compositionally biased region" description="Basic and acidic residues" evidence="1">
    <location>
        <begin position="145"/>
        <end position="173"/>
    </location>
</feature>
<feature type="compositionally biased region" description="Pro residues" evidence="1">
    <location>
        <begin position="202"/>
        <end position="214"/>
    </location>
</feature>
<organism evidence="2 3">
    <name type="scientific">Nocardiopsis composta</name>
    <dbReference type="NCBI Taxonomy" id="157465"/>
    <lineage>
        <taxon>Bacteria</taxon>
        <taxon>Bacillati</taxon>
        <taxon>Actinomycetota</taxon>
        <taxon>Actinomycetes</taxon>
        <taxon>Streptosporangiales</taxon>
        <taxon>Nocardiopsidaceae</taxon>
        <taxon>Nocardiopsis</taxon>
    </lineage>
</organism>
<evidence type="ECO:0000313" key="3">
    <source>
        <dbReference type="Proteomes" id="UP000572635"/>
    </source>
</evidence>
<evidence type="ECO:0000313" key="2">
    <source>
        <dbReference type="EMBL" id="MBB5436203.1"/>
    </source>
</evidence>
<evidence type="ECO:0000256" key="1">
    <source>
        <dbReference type="SAM" id="MobiDB-lite"/>
    </source>
</evidence>
<name>A0A7W8QUK2_9ACTN</name>